<dbReference type="RefSeq" id="WP_004034408.1">
    <property type="nucleotide sequence ID" value="NZ_CAABOX010000002.1"/>
</dbReference>
<keyword evidence="1" id="KW-0812">Transmembrane</keyword>
<dbReference type="InterPro" id="IPR003675">
    <property type="entry name" value="Rce1/LyrA-like_dom"/>
</dbReference>
<feature type="transmembrane region" description="Helical" evidence="1">
    <location>
        <begin position="12"/>
        <end position="36"/>
    </location>
</feature>
<feature type="transmembrane region" description="Helical" evidence="1">
    <location>
        <begin position="48"/>
        <end position="66"/>
    </location>
</feature>
<evidence type="ECO:0000313" key="3">
    <source>
        <dbReference type="EMBL" id="ATZ59396.1"/>
    </source>
</evidence>
<feature type="domain" description="CAAX prenyl protease 2/Lysostaphin resistance protein A-like" evidence="2">
    <location>
        <begin position="130"/>
        <end position="217"/>
    </location>
</feature>
<feature type="transmembrane region" description="Helical" evidence="1">
    <location>
        <begin position="246"/>
        <end position="265"/>
    </location>
</feature>
<evidence type="ECO:0000313" key="4">
    <source>
        <dbReference type="Proteomes" id="UP000232133"/>
    </source>
</evidence>
<dbReference type="InterPro" id="IPR052710">
    <property type="entry name" value="CAAX_protease"/>
</dbReference>
<feature type="transmembrane region" description="Helical" evidence="1">
    <location>
        <begin position="131"/>
        <end position="149"/>
    </location>
</feature>
<feature type="transmembrane region" description="Helical" evidence="1">
    <location>
        <begin position="183"/>
        <end position="199"/>
    </location>
</feature>
<name>A0A2H4U5M1_METSM</name>
<dbReference type="Pfam" id="PF02517">
    <property type="entry name" value="Rce1-like"/>
    <property type="match status" value="1"/>
</dbReference>
<dbReference type="GO" id="GO:0004175">
    <property type="term" value="F:endopeptidase activity"/>
    <property type="evidence" value="ECO:0007669"/>
    <property type="project" value="UniProtKB-ARBA"/>
</dbReference>
<feature type="transmembrane region" description="Helical" evidence="1">
    <location>
        <begin position="86"/>
        <end position="111"/>
    </location>
</feature>
<dbReference type="AlphaFoldDB" id="A0A2H4U5M1"/>
<proteinExistence type="predicted"/>
<keyword evidence="1" id="KW-0472">Membrane</keyword>
<keyword evidence="1" id="KW-1133">Transmembrane helix</keyword>
<evidence type="ECO:0000259" key="2">
    <source>
        <dbReference type="Pfam" id="PF02517"/>
    </source>
</evidence>
<dbReference type="GO" id="GO:0080120">
    <property type="term" value="P:CAAX-box protein maturation"/>
    <property type="evidence" value="ECO:0007669"/>
    <property type="project" value="UniProtKB-ARBA"/>
</dbReference>
<dbReference type="GeneID" id="78816916"/>
<sequence>MEANRRFFSKIGFNYFALGIIVLVLNLFIGLFISIINPNLLSNQTMMTFFSAIWTYLLPLPIFIYIMRKTEAKTLEKHKMTVKTFVICISITMFLMWIGNIMGVIITSGIGSLIQHEVANPINDVINNSGLVANLIIITTIAPIFEELIFRKLLIDRTIKYGGTISVLLSGLLFAFFHGNLNQFFYAFLLGGFFAIIYIKTGQIKYTIGLHMIINFIGSVVSLFVSQPLMDLANGSVISPTSTFGVILYILITLGLTVMGLIYSIKYFDKSRFDGSEKEIILKNPVSTILLNPGIICFILLMSYTIFTSIA</sequence>
<protein>
    <submittedName>
        <fullName evidence="3">Peptidase</fullName>
    </submittedName>
</protein>
<accession>A0A2H4U5M1</accession>
<organism evidence="3 4">
    <name type="scientific">Methanobrevibacter smithii</name>
    <dbReference type="NCBI Taxonomy" id="2173"/>
    <lineage>
        <taxon>Archaea</taxon>
        <taxon>Methanobacteriati</taxon>
        <taxon>Methanobacteriota</taxon>
        <taxon>Methanomada group</taxon>
        <taxon>Methanobacteria</taxon>
        <taxon>Methanobacteriales</taxon>
        <taxon>Methanobacteriaceae</taxon>
        <taxon>Methanobrevibacter</taxon>
    </lineage>
</organism>
<feature type="transmembrane region" description="Helical" evidence="1">
    <location>
        <begin position="286"/>
        <end position="307"/>
    </location>
</feature>
<reference evidence="3 4" key="1">
    <citation type="submission" date="2016-10" db="EMBL/GenBank/DDBJ databases">
        <authorList>
            <person name="Varghese N."/>
        </authorList>
    </citation>
    <scope>NUCLEOTIDE SEQUENCE [LARGE SCALE GENOMIC DNA]</scope>
    <source>
        <strain evidence="3 4">KB11</strain>
    </source>
</reference>
<dbReference type="EMBL" id="CP017803">
    <property type="protein sequence ID" value="ATZ59396.1"/>
    <property type="molecule type" value="Genomic_DNA"/>
</dbReference>
<dbReference type="PANTHER" id="PTHR36435">
    <property type="entry name" value="SLR1288 PROTEIN"/>
    <property type="match status" value="1"/>
</dbReference>
<feature type="transmembrane region" description="Helical" evidence="1">
    <location>
        <begin position="206"/>
        <end position="226"/>
    </location>
</feature>
<dbReference type="Proteomes" id="UP000232133">
    <property type="component" value="Chromosome"/>
</dbReference>
<dbReference type="PANTHER" id="PTHR36435:SF1">
    <property type="entry name" value="CAAX AMINO TERMINAL PROTEASE FAMILY PROTEIN"/>
    <property type="match status" value="1"/>
</dbReference>
<gene>
    <name evidence="3" type="ORF">BK798_02715</name>
</gene>
<feature type="transmembrane region" description="Helical" evidence="1">
    <location>
        <begin position="161"/>
        <end position="177"/>
    </location>
</feature>
<evidence type="ECO:0000256" key="1">
    <source>
        <dbReference type="SAM" id="Phobius"/>
    </source>
</evidence>